<name>E0U5B9_GLOV7</name>
<dbReference type="Proteomes" id="UP000008206">
    <property type="component" value="Chromosome"/>
</dbReference>
<dbReference type="AlphaFoldDB" id="E0U5B9"/>
<gene>
    <name evidence="1" type="ordered locus">Cyan7822_1515</name>
</gene>
<dbReference type="HOGENOM" id="CLU_2933668_0_0_3"/>
<sequence>MILKWFCPNCSSLNGFYYGHQDEITSCLKCKKCHVKISMEEFETISLARQLEAVVSQRAS</sequence>
<proteinExistence type="predicted"/>
<evidence type="ECO:0000313" key="2">
    <source>
        <dbReference type="Proteomes" id="UP000008206"/>
    </source>
</evidence>
<protein>
    <submittedName>
        <fullName evidence="1">Uncharacterized protein</fullName>
    </submittedName>
</protein>
<dbReference type="KEGG" id="cyj:Cyan7822_1515"/>
<evidence type="ECO:0000313" key="1">
    <source>
        <dbReference type="EMBL" id="ADN13509.1"/>
    </source>
</evidence>
<dbReference type="EMBL" id="CP002198">
    <property type="protein sequence ID" value="ADN13509.1"/>
    <property type="molecule type" value="Genomic_DNA"/>
</dbReference>
<reference evidence="2" key="1">
    <citation type="journal article" date="2011" name="MBio">
        <title>Novel metabolic attributes of the genus Cyanothece, comprising a group of unicellular nitrogen-fixing Cyanobacteria.</title>
        <authorList>
            <person name="Bandyopadhyay A."/>
            <person name="Elvitigala T."/>
            <person name="Welsh E."/>
            <person name="Stockel J."/>
            <person name="Liberton M."/>
            <person name="Min H."/>
            <person name="Sherman L.A."/>
            <person name="Pakrasi H.B."/>
        </authorList>
    </citation>
    <scope>NUCLEOTIDE SEQUENCE [LARGE SCALE GENOMIC DNA]</scope>
    <source>
        <strain evidence="2">PCC 7822</strain>
    </source>
</reference>
<accession>E0U5B9</accession>
<dbReference type="eggNOG" id="ENOG50321M5">
    <property type="taxonomic scope" value="Bacteria"/>
</dbReference>
<organism evidence="1 2">
    <name type="scientific">Gloeothece verrucosa (strain PCC 7822)</name>
    <name type="common">Cyanothece sp. (strain PCC 7822)</name>
    <dbReference type="NCBI Taxonomy" id="497965"/>
    <lineage>
        <taxon>Bacteria</taxon>
        <taxon>Bacillati</taxon>
        <taxon>Cyanobacteriota</taxon>
        <taxon>Cyanophyceae</taxon>
        <taxon>Oscillatoriophycideae</taxon>
        <taxon>Chroococcales</taxon>
        <taxon>Aphanothecaceae</taxon>
        <taxon>Gloeothece</taxon>
        <taxon>Gloeothece verrucosa</taxon>
    </lineage>
</organism>
<keyword evidence="2" id="KW-1185">Reference proteome</keyword>